<proteinExistence type="predicted"/>
<sequence length="86" mass="9605">MYKVSFGLFQGLLQGFAGSDGTVDGVLLDNIVDTNNITYRYRSELGHPLTIDENNFANATWTTGSQSYFDCPFLKSFFNSHPAITR</sequence>
<keyword evidence="2" id="KW-1185">Reference proteome</keyword>
<dbReference type="Proteomes" id="UP000275199">
    <property type="component" value="Unassembled WGS sequence"/>
</dbReference>
<protein>
    <submittedName>
        <fullName evidence="1">Uncharacterized protein</fullName>
    </submittedName>
</protein>
<name>A0ABX9XHI1_9PSED</name>
<gene>
    <name evidence="1" type="ORF">EF096_15430</name>
</gene>
<evidence type="ECO:0000313" key="1">
    <source>
        <dbReference type="EMBL" id="ROZ82300.1"/>
    </source>
</evidence>
<dbReference type="EMBL" id="RKKU01000023">
    <property type="protein sequence ID" value="ROZ82300.1"/>
    <property type="molecule type" value="Genomic_DNA"/>
</dbReference>
<comment type="caution">
    <text evidence="1">The sequence shown here is derived from an EMBL/GenBank/DDBJ whole genome shotgun (WGS) entry which is preliminary data.</text>
</comment>
<organism evidence="1 2">
    <name type="scientific">Pseudomonas neustonica</name>
    <dbReference type="NCBI Taxonomy" id="2487346"/>
    <lineage>
        <taxon>Bacteria</taxon>
        <taxon>Pseudomonadati</taxon>
        <taxon>Pseudomonadota</taxon>
        <taxon>Gammaproteobacteria</taxon>
        <taxon>Pseudomonadales</taxon>
        <taxon>Pseudomonadaceae</taxon>
        <taxon>Pseudomonas</taxon>
    </lineage>
</organism>
<accession>A0ABX9XHI1</accession>
<reference evidence="1 2" key="1">
    <citation type="submission" date="2018-11" db="EMBL/GenBank/DDBJ databases">
        <authorList>
            <person name="Jang G.I."/>
            <person name="Hwang C.Y."/>
        </authorList>
    </citation>
    <scope>NUCLEOTIDE SEQUENCE [LARGE SCALE GENOMIC DNA]</scope>
    <source>
        <strain evidence="1 2">SSM26</strain>
    </source>
</reference>
<evidence type="ECO:0000313" key="2">
    <source>
        <dbReference type="Proteomes" id="UP000275199"/>
    </source>
</evidence>